<feature type="transmembrane region" description="Helical" evidence="1">
    <location>
        <begin position="81"/>
        <end position="101"/>
    </location>
</feature>
<protein>
    <submittedName>
        <fullName evidence="2">Uncharacterized protein</fullName>
    </submittedName>
</protein>
<accession>A0AAD6K9D6</accession>
<name>A0AAD6K9D6_9ROSI</name>
<evidence type="ECO:0000256" key="1">
    <source>
        <dbReference type="SAM" id="Phobius"/>
    </source>
</evidence>
<dbReference type="AlphaFoldDB" id="A0AAD6K9D6"/>
<proteinExistence type="predicted"/>
<comment type="caution">
    <text evidence="2">The sequence shown here is derived from an EMBL/GenBank/DDBJ whole genome shotgun (WGS) entry which is preliminary data.</text>
</comment>
<feature type="transmembrane region" description="Helical" evidence="1">
    <location>
        <begin position="59"/>
        <end position="75"/>
    </location>
</feature>
<keyword evidence="1" id="KW-1133">Transmembrane helix</keyword>
<evidence type="ECO:0000313" key="3">
    <source>
        <dbReference type="Proteomes" id="UP001162972"/>
    </source>
</evidence>
<gene>
    <name evidence="2" type="ORF">OIU84_029476</name>
</gene>
<keyword evidence="3" id="KW-1185">Reference proteome</keyword>
<evidence type="ECO:0000313" key="2">
    <source>
        <dbReference type="EMBL" id="KAJ6419371.1"/>
    </source>
</evidence>
<sequence>MNWDQKQWMKVKSSGDESVFLAISFPIGNSTIFGKSFLSLRKYDRAYDCRRSQENLFSYWLLVVKPIVVQTPFLAKHYTVVFSATMFCFIRAQIVTVKWGVRGLHNINSRHKQPEFSPFAPTHATKIQSLQIHLGDENTIPQRL</sequence>
<dbReference type="EMBL" id="JAPFFJ010000009">
    <property type="protein sequence ID" value="KAJ6419371.1"/>
    <property type="molecule type" value="Genomic_DNA"/>
</dbReference>
<keyword evidence="1" id="KW-0812">Transmembrane</keyword>
<keyword evidence="1" id="KW-0472">Membrane</keyword>
<dbReference type="Proteomes" id="UP001162972">
    <property type="component" value="Chromosome 7"/>
</dbReference>
<reference evidence="2 3" key="1">
    <citation type="journal article" date="2023" name="Int. J. Mol. Sci.">
        <title>De Novo Assembly and Annotation of 11 Diverse Shrub Willow (Salix) Genomes Reveals Novel Gene Organization in Sex-Linked Regions.</title>
        <authorList>
            <person name="Hyden B."/>
            <person name="Feng K."/>
            <person name="Yates T.B."/>
            <person name="Jawdy S."/>
            <person name="Cereghino C."/>
            <person name="Smart L.B."/>
            <person name="Muchero W."/>
        </authorList>
    </citation>
    <scope>NUCLEOTIDE SEQUENCE [LARGE SCALE GENOMIC DNA]</scope>
    <source>
        <tissue evidence="2">Shoot tip</tissue>
    </source>
</reference>
<organism evidence="2 3">
    <name type="scientific">Salix udensis</name>
    <dbReference type="NCBI Taxonomy" id="889485"/>
    <lineage>
        <taxon>Eukaryota</taxon>
        <taxon>Viridiplantae</taxon>
        <taxon>Streptophyta</taxon>
        <taxon>Embryophyta</taxon>
        <taxon>Tracheophyta</taxon>
        <taxon>Spermatophyta</taxon>
        <taxon>Magnoliopsida</taxon>
        <taxon>eudicotyledons</taxon>
        <taxon>Gunneridae</taxon>
        <taxon>Pentapetalae</taxon>
        <taxon>rosids</taxon>
        <taxon>fabids</taxon>
        <taxon>Malpighiales</taxon>
        <taxon>Salicaceae</taxon>
        <taxon>Saliceae</taxon>
        <taxon>Salix</taxon>
    </lineage>
</organism>